<evidence type="ECO:0000256" key="2">
    <source>
        <dbReference type="SAM" id="MobiDB-lite"/>
    </source>
</evidence>
<reference evidence="3 4" key="1">
    <citation type="submission" date="2024-04" db="EMBL/GenBank/DDBJ databases">
        <title>Complete genome sequence of Fusarium acuminatum.</title>
        <authorList>
            <person name="Lan B."/>
        </authorList>
    </citation>
    <scope>NUCLEOTIDE SEQUENCE [LARGE SCALE GENOMIC DNA]</scope>
    <source>
        <strain evidence="3">1A</strain>
    </source>
</reference>
<organism evidence="3 4">
    <name type="scientific">Fusarium acuminatum</name>
    <dbReference type="NCBI Taxonomy" id="5515"/>
    <lineage>
        <taxon>Eukaryota</taxon>
        <taxon>Fungi</taxon>
        <taxon>Dikarya</taxon>
        <taxon>Ascomycota</taxon>
        <taxon>Pezizomycotina</taxon>
        <taxon>Sordariomycetes</taxon>
        <taxon>Hypocreomycetidae</taxon>
        <taxon>Hypocreales</taxon>
        <taxon>Nectriaceae</taxon>
        <taxon>Fusarium</taxon>
        <taxon>Fusarium tricinctum species complex</taxon>
    </lineage>
</organism>
<accession>A0ABZ2X9C4</accession>
<feature type="coiled-coil region" evidence="1">
    <location>
        <begin position="637"/>
        <end position="679"/>
    </location>
</feature>
<feature type="compositionally biased region" description="Polar residues" evidence="2">
    <location>
        <begin position="227"/>
        <end position="244"/>
    </location>
</feature>
<evidence type="ECO:0008006" key="5">
    <source>
        <dbReference type="Google" id="ProtNLM"/>
    </source>
</evidence>
<protein>
    <recommendedName>
        <fullName evidence="5">Myosin heavy chain</fullName>
    </recommendedName>
</protein>
<proteinExistence type="predicted"/>
<feature type="coiled-coil region" evidence="1">
    <location>
        <begin position="365"/>
        <end position="473"/>
    </location>
</feature>
<evidence type="ECO:0000313" key="3">
    <source>
        <dbReference type="EMBL" id="WZH49050.1"/>
    </source>
</evidence>
<evidence type="ECO:0000313" key="4">
    <source>
        <dbReference type="Proteomes" id="UP001489902"/>
    </source>
</evidence>
<gene>
    <name evidence="3" type="ORF">QYS62_010240</name>
</gene>
<feature type="compositionally biased region" description="Polar residues" evidence="2">
    <location>
        <begin position="803"/>
        <end position="820"/>
    </location>
</feature>
<sequence length="1046" mass="118203">MNVSPGSKPPERSGRESSLACFDHVEDERDFDKLGSVIPDSQVVTKTFTAQPPRKRFSVPEEEVSISTISEGFCFGEKKPPRPGQFSERPRAEKSQATETSCFFPKPPDLLPQRPLSNQRHAPVLQTAQPAAPLDLPEIGLIGRVPSPEKSPAPRRDSIVGSSGHIPRSLPGKASSTGIVDGATIAHVDSPAVSRTRSSSVSTTSKSPTKVELFSSAPECLRMVGQDNDSGQTGERSELPSFQPNDRRRQLEELKLPLPHIVRPERSQHHPSPSSACGDLETPVPQTPRATTARGYISRSHRSSQPPTSEYYRDWDSHRGRSQSKASNISKKRSTRRKVRSQPTNDPDRKKVAMQNVAQHWNECIQIAEAERHEAIQEILRLEDKVNHTKEVLRKSMQVLSEKDSRIQESESRCHKLEKAGSLAEKERQKLHVELESLRSDLAKSQDHAASMQEKYRKNKAKLNEAIEEQQALFSRTRVLHQETNEELQKEKDKRAADAKAVEVALEASQKKREELRNCIEEYRAEAEQEMKQNQQKLQSKDQQWREETRQALGEHLDYISTKALETQKTCNEAKSILVELATGHSAWQEGFQSRYSTQVIEQLADRESKIGKLEETLHQVSQDWSKKLDTMRSAMHESYEQAKKHLQAAIQEIRIQLEEKLQEEKTASEQDISRSEAMQATLKTHLEQVKLQLEGMSSNDPESQLLRESLAEERRKTCALQEQLAKFESDSKANGELCQRQHQDLRAIETLKSQLQDMSEQVPRVETLNTTFNKMVDLNQMMQSTALYLSKERHWVNEQLSTTSQDVGTHNSQTNTGGTESVYFSGKRSGEPAARIRTQSSDTKLTISLSDLSTLDVHSQGERYRRKVIVASPALGVSLTAQPPSITQEQLRRREASIPRSILRSTASSIQDPESIRAPVNHSQYNRPVSAKRSSMSGFTNPAMVEQIRSGLIQSKTKHPDWEFPTMEDFAKEIHPSGQDDVKPDKKHHIAVMGEVEDNAPAMKRVKSEEPQDDSADVDAMDRHRPLMLRTHHVIRKTYSKKQSD</sequence>
<name>A0ABZ2X9C4_9HYPO</name>
<keyword evidence="1" id="KW-0175">Coiled coil</keyword>
<feature type="compositionally biased region" description="Low complexity" evidence="2">
    <location>
        <begin position="190"/>
        <end position="210"/>
    </location>
</feature>
<feature type="region of interest" description="Disordered" evidence="2">
    <location>
        <begin position="71"/>
        <end position="247"/>
    </location>
</feature>
<feature type="region of interest" description="Disordered" evidence="2">
    <location>
        <begin position="996"/>
        <end position="1030"/>
    </location>
</feature>
<feature type="coiled-coil region" evidence="1">
    <location>
        <begin position="506"/>
        <end position="544"/>
    </location>
</feature>
<feature type="region of interest" description="Disordered" evidence="2">
    <location>
        <begin position="803"/>
        <end position="835"/>
    </location>
</feature>
<feature type="compositionally biased region" description="Basic residues" evidence="2">
    <location>
        <begin position="330"/>
        <end position="340"/>
    </location>
</feature>
<evidence type="ECO:0000256" key="1">
    <source>
        <dbReference type="SAM" id="Coils"/>
    </source>
</evidence>
<keyword evidence="4" id="KW-1185">Reference proteome</keyword>
<feature type="region of interest" description="Disordered" evidence="2">
    <location>
        <begin position="260"/>
        <end position="351"/>
    </location>
</feature>
<dbReference type="EMBL" id="CP151265">
    <property type="protein sequence ID" value="WZH49050.1"/>
    <property type="molecule type" value="Genomic_DNA"/>
</dbReference>
<dbReference type="Proteomes" id="UP001489902">
    <property type="component" value="Chromosome 6"/>
</dbReference>